<dbReference type="Proteomes" id="UP000037510">
    <property type="component" value="Unassembled WGS sequence"/>
</dbReference>
<evidence type="ECO:0000259" key="2">
    <source>
        <dbReference type="Pfam" id="PF14529"/>
    </source>
</evidence>
<dbReference type="STRING" id="104452.A0A0L7K426"/>
<dbReference type="EMBL" id="JTDY01011731">
    <property type="protein sequence ID" value="KOB53761.1"/>
    <property type="molecule type" value="Genomic_DNA"/>
</dbReference>
<dbReference type="InterPro" id="IPR036691">
    <property type="entry name" value="Endo/exonu/phosph_ase_sf"/>
</dbReference>
<dbReference type="PANTHER" id="PTHR36688:SF2">
    <property type="entry name" value="ENDONUCLEASE_EXONUCLEASE_PHOSPHATASE DOMAIN-CONTAINING PROTEIN"/>
    <property type="match status" value="1"/>
</dbReference>
<name>A0A0L7K426_OPEBR</name>
<keyword evidence="3" id="KW-0695">RNA-directed DNA polymerase</keyword>
<feature type="region of interest" description="Disordered" evidence="1">
    <location>
        <begin position="24"/>
        <end position="58"/>
    </location>
</feature>
<proteinExistence type="predicted"/>
<dbReference type="InterPro" id="IPR052560">
    <property type="entry name" value="RdDP_mobile_element"/>
</dbReference>
<keyword evidence="3" id="KW-0548">Nucleotidyltransferase</keyword>
<keyword evidence="4" id="KW-1185">Reference proteome</keyword>
<feature type="non-terminal residue" evidence="3">
    <location>
        <position position="952"/>
    </location>
</feature>
<reference evidence="3 4" key="1">
    <citation type="journal article" date="2015" name="Genome Biol. Evol.">
        <title>The genome of winter moth (Operophtera brumata) provides a genomic perspective on sexual dimorphism and phenology.</title>
        <authorList>
            <person name="Derks M.F."/>
            <person name="Smit S."/>
            <person name="Salis L."/>
            <person name="Schijlen E."/>
            <person name="Bossers A."/>
            <person name="Mateman C."/>
            <person name="Pijl A.S."/>
            <person name="de Ridder D."/>
            <person name="Groenen M.A."/>
            <person name="Visser M.E."/>
            <person name="Megens H.J."/>
        </authorList>
    </citation>
    <scope>NUCLEOTIDE SEQUENCE [LARGE SCALE GENOMIC DNA]</scope>
    <source>
        <strain evidence="3">WM2013NL</strain>
        <tissue evidence="3">Head and thorax</tissue>
    </source>
</reference>
<feature type="compositionally biased region" description="Basic and acidic residues" evidence="1">
    <location>
        <begin position="364"/>
        <end position="378"/>
    </location>
</feature>
<sequence>MNSFAVLHVDADVEKNDMITEYSETEMTRSSGNTDEPCNRDEGKNNNTSERPLKRNRELDQDEIWSTMVRKAKLYGRAHTENNVSVRIPEYKIEVSVTCTEKLPKQFGLAKMLKAENIMNVLKIKYINSFKALIHFNDEDSADSFIHCKSFNENGFKCQRTLETTQSYGVIKYIDLDLKEDEILQELKSETEILSVKRLKRKNTNDGHWESSESVRICFKGSSLPSHIYIYDTRVNVSPYTYPVTQCSRCWRFGHSLRMCPSLKVICPKCSKSHPNCETVNYKCNNCTGRHMAMAKICPVYLKEKKIRELMAESNYSYKKALTLYTPPLPRSLDLLEDPPLPISSAVPTNEPPMSATPQESSAVEDHTYAKITKEVPGKLKKKSKAEKNMSRNKTKEKEEDTFECVSDSSVEDSRKTAQPNNERRSMNKEQISWKILLNKLKERIFGDGSWEDKIKSCGSIIWEMLLSMVRRFIEDQPGCNFIKQLWIATPHNPSEDRADGYGGVAILTHRSIQALQCHVRMGNPDIQILHVKILNCVNLENVFSIYCPPSSSTTITNWDQIFALAQRKTLIAGDLNGHHTNWSSRTDSRGNQILDSILDNNLISLNDGTNTRVKLVNGTVQRSSPDLSLASLDIALNVDWKVLNENLGSDHLMIKMKTDIGPHVSAKRKRNFKKADWLKCRTVIERYLEDFILPNDEQSAYDAFINVINMAAEESIPFIKLCTNPLHQQRFTPRPYWNQDMSRAVAERRRALAAFRRNPTPANSEVLKNKISAAQRVIRSGKCRSWRSFCDGVDSVTSPSEMWSKMRWLKGCRRVRNSITRETAESLLSSLAPDYVSPSSPVFTSENIHLSSPVSVQELTNTIKQSDTAPDTDDISYSMIKNLPDVAKYILISLYNRFLSSSFVPSQWKDIRVVHVPKPNADNSSGSNVRPIALMSCPCKILHTIITRRLE</sequence>
<dbReference type="InterPro" id="IPR005135">
    <property type="entry name" value="Endo/exonuclease/phosphatase"/>
</dbReference>
<protein>
    <submittedName>
        <fullName evidence="3">Reverse transcriptase</fullName>
    </submittedName>
</protein>
<gene>
    <name evidence="3" type="ORF">OBRU01_25932</name>
</gene>
<organism evidence="3 4">
    <name type="scientific">Operophtera brumata</name>
    <name type="common">Winter moth</name>
    <name type="synonym">Phalaena brumata</name>
    <dbReference type="NCBI Taxonomy" id="104452"/>
    <lineage>
        <taxon>Eukaryota</taxon>
        <taxon>Metazoa</taxon>
        <taxon>Ecdysozoa</taxon>
        <taxon>Arthropoda</taxon>
        <taxon>Hexapoda</taxon>
        <taxon>Insecta</taxon>
        <taxon>Pterygota</taxon>
        <taxon>Neoptera</taxon>
        <taxon>Endopterygota</taxon>
        <taxon>Lepidoptera</taxon>
        <taxon>Glossata</taxon>
        <taxon>Ditrysia</taxon>
        <taxon>Geometroidea</taxon>
        <taxon>Geometridae</taxon>
        <taxon>Larentiinae</taxon>
        <taxon>Operophtera</taxon>
    </lineage>
</organism>
<dbReference type="Pfam" id="PF14529">
    <property type="entry name" value="Exo_endo_phos_2"/>
    <property type="match status" value="1"/>
</dbReference>
<feature type="compositionally biased region" description="Basic and acidic residues" evidence="1">
    <location>
        <begin position="386"/>
        <end position="399"/>
    </location>
</feature>
<dbReference type="GO" id="GO:0003964">
    <property type="term" value="F:RNA-directed DNA polymerase activity"/>
    <property type="evidence" value="ECO:0007669"/>
    <property type="project" value="UniProtKB-KW"/>
</dbReference>
<dbReference type="SUPFAM" id="SSF56219">
    <property type="entry name" value="DNase I-like"/>
    <property type="match status" value="1"/>
</dbReference>
<accession>A0A0L7K426</accession>
<comment type="caution">
    <text evidence="3">The sequence shown here is derived from an EMBL/GenBank/DDBJ whole genome shotgun (WGS) entry which is preliminary data.</text>
</comment>
<dbReference type="AlphaFoldDB" id="A0A0L7K426"/>
<dbReference type="Gene3D" id="3.60.10.10">
    <property type="entry name" value="Endonuclease/exonuclease/phosphatase"/>
    <property type="match status" value="1"/>
</dbReference>
<evidence type="ECO:0000313" key="3">
    <source>
        <dbReference type="EMBL" id="KOB53761.1"/>
    </source>
</evidence>
<feature type="compositionally biased region" description="Basic and acidic residues" evidence="1">
    <location>
        <begin position="412"/>
        <end position="428"/>
    </location>
</feature>
<evidence type="ECO:0000256" key="1">
    <source>
        <dbReference type="SAM" id="MobiDB-lite"/>
    </source>
</evidence>
<keyword evidence="3" id="KW-0808">Transferase</keyword>
<feature type="domain" description="Endonuclease/exonuclease/phosphatase" evidence="2">
    <location>
        <begin position="543"/>
        <end position="655"/>
    </location>
</feature>
<evidence type="ECO:0000313" key="4">
    <source>
        <dbReference type="Proteomes" id="UP000037510"/>
    </source>
</evidence>
<dbReference type="PANTHER" id="PTHR36688">
    <property type="entry name" value="ENDO/EXONUCLEASE/PHOSPHATASE DOMAIN-CONTAINING PROTEIN"/>
    <property type="match status" value="1"/>
</dbReference>
<feature type="region of interest" description="Disordered" evidence="1">
    <location>
        <begin position="335"/>
        <end position="428"/>
    </location>
</feature>